<evidence type="ECO:0000313" key="7">
    <source>
        <dbReference type="Proteomes" id="UP000481858"/>
    </source>
</evidence>
<dbReference type="SUPFAM" id="SSF48403">
    <property type="entry name" value="Ankyrin repeat"/>
    <property type="match status" value="1"/>
</dbReference>
<dbReference type="InParanoid" id="A0A7C8ILK9"/>
<dbReference type="PROSITE" id="PS51704">
    <property type="entry name" value="GP_PDE"/>
    <property type="match status" value="1"/>
</dbReference>
<dbReference type="InterPro" id="IPR051578">
    <property type="entry name" value="GDPD"/>
</dbReference>
<feature type="domain" description="SPX" evidence="4">
    <location>
        <begin position="1"/>
        <end position="209"/>
    </location>
</feature>
<evidence type="ECO:0000256" key="1">
    <source>
        <dbReference type="ARBA" id="ARBA00022737"/>
    </source>
</evidence>
<dbReference type="PANTHER" id="PTHR22958">
    <property type="entry name" value="GLYCEROPHOSPHORYL DIESTER PHOSPHODIESTERASE"/>
    <property type="match status" value="1"/>
</dbReference>
<dbReference type="InterPro" id="IPR036770">
    <property type="entry name" value="Ankyrin_rpt-contain_sf"/>
</dbReference>
<dbReference type="InterPro" id="IPR017946">
    <property type="entry name" value="PLC-like_Pdiesterase_TIM-brl"/>
</dbReference>
<dbReference type="SUPFAM" id="SSF51695">
    <property type="entry name" value="PLC-like phosphodiesterases"/>
    <property type="match status" value="1"/>
</dbReference>
<keyword evidence="7" id="KW-1185">Reference proteome</keyword>
<dbReference type="InterPro" id="IPR002110">
    <property type="entry name" value="Ankyrin_rpt"/>
</dbReference>
<comment type="caution">
    <text evidence="6">The sequence shown here is derived from an EMBL/GenBank/DDBJ whole genome shotgun (WGS) entry which is preliminary data.</text>
</comment>
<keyword evidence="2" id="KW-0378">Hydrolase</keyword>
<dbReference type="Pfam" id="PF25329">
    <property type="entry name" value="C2_GDE1"/>
    <property type="match status" value="1"/>
</dbReference>
<evidence type="ECO:0000259" key="5">
    <source>
        <dbReference type="PROSITE" id="PS51704"/>
    </source>
</evidence>
<dbReference type="GO" id="GO:0047389">
    <property type="term" value="F:glycerophosphocholine phosphodiesterase activity"/>
    <property type="evidence" value="ECO:0007669"/>
    <property type="project" value="TreeGrafter"/>
</dbReference>
<evidence type="ECO:0000313" key="6">
    <source>
        <dbReference type="EMBL" id="KAF2966701.1"/>
    </source>
</evidence>
<dbReference type="OrthoDB" id="197419at2759"/>
<accession>A0A7C8ILK9</accession>
<dbReference type="InterPro" id="IPR030395">
    <property type="entry name" value="GP_PDE_dom"/>
</dbReference>
<evidence type="ECO:0008006" key="8">
    <source>
        <dbReference type="Google" id="ProtNLM"/>
    </source>
</evidence>
<dbReference type="InterPro" id="IPR057506">
    <property type="entry name" value="C2_GPCPD1"/>
</dbReference>
<evidence type="ECO:0000259" key="4">
    <source>
        <dbReference type="PROSITE" id="PS51382"/>
    </source>
</evidence>
<dbReference type="Pfam" id="PF12796">
    <property type="entry name" value="Ank_2"/>
    <property type="match status" value="2"/>
</dbReference>
<dbReference type="Proteomes" id="UP000481858">
    <property type="component" value="Unassembled WGS sequence"/>
</dbReference>
<dbReference type="AlphaFoldDB" id="A0A7C8ILK9"/>
<dbReference type="EMBL" id="WUBL01000083">
    <property type="protein sequence ID" value="KAF2966701.1"/>
    <property type="molecule type" value="Genomic_DNA"/>
</dbReference>
<gene>
    <name evidence="6" type="ORF">GQX73_g6873</name>
</gene>
<organism evidence="6 7">
    <name type="scientific">Xylaria multiplex</name>
    <dbReference type="NCBI Taxonomy" id="323545"/>
    <lineage>
        <taxon>Eukaryota</taxon>
        <taxon>Fungi</taxon>
        <taxon>Dikarya</taxon>
        <taxon>Ascomycota</taxon>
        <taxon>Pezizomycotina</taxon>
        <taxon>Sordariomycetes</taxon>
        <taxon>Xylariomycetidae</taxon>
        <taxon>Xylariales</taxon>
        <taxon>Xylariaceae</taxon>
        <taxon>Xylaria</taxon>
    </lineage>
</organism>
<protein>
    <recommendedName>
        <fullName evidence="8">GP-PDE domain-containing protein</fullName>
    </recommendedName>
</protein>
<dbReference type="Gene3D" id="1.25.40.20">
    <property type="entry name" value="Ankyrin repeat-containing domain"/>
    <property type="match status" value="1"/>
</dbReference>
<keyword evidence="1" id="KW-0677">Repeat</keyword>
<dbReference type="PROSITE" id="PS51382">
    <property type="entry name" value="SPX"/>
    <property type="match status" value="1"/>
</dbReference>
<reference evidence="6 7" key="1">
    <citation type="submission" date="2019-12" db="EMBL/GenBank/DDBJ databases">
        <title>Draft genome sequence of the ascomycete Xylaria multiplex DSM 110363.</title>
        <authorList>
            <person name="Buettner E."/>
            <person name="Kellner H."/>
        </authorList>
    </citation>
    <scope>NUCLEOTIDE SEQUENCE [LARGE SCALE GENOMIC DNA]</scope>
    <source>
        <strain evidence="6 7">DSM 110363</strain>
    </source>
</reference>
<dbReference type="InterPro" id="IPR004331">
    <property type="entry name" value="SPX_dom"/>
</dbReference>
<dbReference type="SMART" id="SM00248">
    <property type="entry name" value="ANK"/>
    <property type="match status" value="5"/>
</dbReference>
<evidence type="ECO:0000256" key="2">
    <source>
        <dbReference type="ARBA" id="ARBA00022801"/>
    </source>
</evidence>
<dbReference type="PANTHER" id="PTHR22958:SF1">
    <property type="entry name" value="GLYCEROPHOSPHOCHOLINE PHOSPHODIESTERASE GPCPD1"/>
    <property type="match status" value="1"/>
</dbReference>
<sequence length="1027" mass="114493">MRFGRDLPWQKIPKWADSYVNYDEWKHLAKAAKSQELKEAISRDSLIVESFLKNKYEAVAQRLSVLDDEYGITLESWHQETVLHSIPRHEKRDVIATLTDICSLLTSMSSYISVTQKAVERIRSKSTGAAYELEILEKVLQAVTAKWVNDIRNINTILQNLQPAESLEEESTSLLLINHYSTQELQALKEATRALQKDSAVRLEKFFQDEALKGATTSQMALLAFIKKAILCSSSKCLSLLVSRLSATGELIQYGSYNPLRLQILHAGQQEGQGLIDRHAHQGVQLILSNLELRHWPNILLTPDSTGCLPLHHAAQHGMTATCRELVERLPLPQDPSDKPDLPMFLVTNHLGETPLSIAIGQGHGEIVKLFLEWLQPSGSQIRPFDTNNLQELIDGLILLAIRSQRTHVVEILLENESRLLTRSPKIHEFLYLASQYGQASIVERLLPYTSDINCRESVQGRTPLMISSIYEHSRVVEILLAHPSCDISVCDHNGWTAVDHAAFRGPPALVKTLQGRKKESSVAAGQPGQHINLPVQRSKGRNLASVTVELDAKIGDHSHIFMNLGHFDMEKASSILQIDAFRRLIAPIQIPDSSLTLEISAINCDDITPYVISFPILEDLSNDPLHFTTKDPNAAKLLFRVYSSVLGRGNNVQKLSLIGSAVASLKDARGGLGTSLESLERDHTVSLISPDAFGNNYAGNFTFTFVIAKPFSFQGSPPTPSKLNLRRDDSPWIAGHRDVQVTRDLVPVIYHDFLVSETGTDAPMHTITYEQFMVPSTMQDSTIRPPGTTDSLLRTAESRLPPLKPRASSVGKLPLDNVDVIARLMSTFNLHNFGFKGNVGSECIHGPFLTLQQLLVQIDPSVCFDVELKYPMLFEARDFEMDTFAMELNTYLDAILAVVYQYGGKRPIFFSSFSPELCILLATKQQLYPVLFLTESGYIPTRDIRAISFQEAVRFAKKWNLEGVVVRSQPIVASPRLVDLVKSSGLVCASWGDLNDDPECAKTQADVQLDVIITNRVGEIVRALNR</sequence>
<dbReference type="Gene3D" id="3.20.20.190">
    <property type="entry name" value="Phosphatidylinositol (PI) phosphodiesterase"/>
    <property type="match status" value="1"/>
</dbReference>
<dbReference type="Pfam" id="PF03009">
    <property type="entry name" value="GDPD"/>
    <property type="match status" value="1"/>
</dbReference>
<feature type="domain" description="GP-PDE" evidence="5">
    <location>
        <begin position="705"/>
        <end position="1025"/>
    </location>
</feature>
<keyword evidence="3" id="KW-0040">ANK repeat</keyword>
<proteinExistence type="predicted"/>
<name>A0A7C8ILK9_9PEZI</name>
<evidence type="ECO:0000256" key="3">
    <source>
        <dbReference type="ARBA" id="ARBA00023043"/>
    </source>
</evidence>
<dbReference type="GO" id="GO:0046475">
    <property type="term" value="P:glycerophospholipid catabolic process"/>
    <property type="evidence" value="ECO:0007669"/>
    <property type="project" value="TreeGrafter"/>
</dbReference>